<sequence>MYVNNEFESTSQIHPECNDVSTDITVANNLISKLTTFKDSTIQVNSGDIFTSFISLIDSKQKLISMVGINSFKILDEIVDLYQKYFPDTRKHHLTLKERVIVVFSKLKQGLSFAILGILFNYLTSEACRLQYNSQLAQIFKALVYWPSRQEISLNTPYCFGKIY</sequence>
<accession>A0A2S2PGA0</accession>
<gene>
    <name evidence="1" type="ORF">g.3116</name>
</gene>
<proteinExistence type="predicted"/>
<organism evidence="1">
    <name type="scientific">Schizaphis graminum</name>
    <name type="common">Green bug aphid</name>
    <dbReference type="NCBI Taxonomy" id="13262"/>
    <lineage>
        <taxon>Eukaryota</taxon>
        <taxon>Metazoa</taxon>
        <taxon>Ecdysozoa</taxon>
        <taxon>Arthropoda</taxon>
        <taxon>Hexapoda</taxon>
        <taxon>Insecta</taxon>
        <taxon>Pterygota</taxon>
        <taxon>Neoptera</taxon>
        <taxon>Paraneoptera</taxon>
        <taxon>Hemiptera</taxon>
        <taxon>Sternorrhyncha</taxon>
        <taxon>Aphidomorpha</taxon>
        <taxon>Aphidoidea</taxon>
        <taxon>Aphididae</taxon>
        <taxon>Aphidini</taxon>
        <taxon>Schizaphis</taxon>
    </lineage>
</organism>
<protein>
    <submittedName>
        <fullName evidence="1">Uncharacterized protein</fullName>
    </submittedName>
</protein>
<name>A0A2S2PGA0_SCHGA</name>
<dbReference type="AlphaFoldDB" id="A0A2S2PGA0"/>
<reference evidence="1" key="1">
    <citation type="submission" date="2018-04" db="EMBL/GenBank/DDBJ databases">
        <title>Transcriptome of Schizaphis graminum biotype I.</title>
        <authorList>
            <person name="Scully E.D."/>
            <person name="Geib S.M."/>
            <person name="Palmer N.A."/>
            <person name="Koch K."/>
            <person name="Bradshaw J."/>
            <person name="Heng-Moss T."/>
            <person name="Sarath G."/>
        </authorList>
    </citation>
    <scope>NUCLEOTIDE SEQUENCE</scope>
</reference>
<evidence type="ECO:0000313" key="1">
    <source>
        <dbReference type="EMBL" id="MBY28472.1"/>
    </source>
</evidence>
<dbReference type="EMBL" id="GGMR01015853">
    <property type="protein sequence ID" value="MBY28472.1"/>
    <property type="molecule type" value="Transcribed_RNA"/>
</dbReference>